<feature type="compositionally biased region" description="Low complexity" evidence="1">
    <location>
        <begin position="307"/>
        <end position="323"/>
    </location>
</feature>
<gene>
    <name evidence="2" type="ORF">JKP88DRAFT_283357</name>
</gene>
<feature type="compositionally biased region" description="Polar residues" evidence="1">
    <location>
        <begin position="166"/>
        <end position="175"/>
    </location>
</feature>
<dbReference type="EMBL" id="JAFCMP010000545">
    <property type="protein sequence ID" value="KAG5175867.1"/>
    <property type="molecule type" value="Genomic_DNA"/>
</dbReference>
<accession>A0A835YL71</accession>
<feature type="compositionally biased region" description="Basic residues" evidence="1">
    <location>
        <begin position="286"/>
        <end position="301"/>
    </location>
</feature>
<comment type="caution">
    <text evidence="2">The sequence shown here is derived from an EMBL/GenBank/DDBJ whole genome shotgun (WGS) entry which is preliminary data.</text>
</comment>
<dbReference type="AlphaFoldDB" id="A0A835YL71"/>
<organism evidence="2 3">
    <name type="scientific">Tribonema minus</name>
    <dbReference type="NCBI Taxonomy" id="303371"/>
    <lineage>
        <taxon>Eukaryota</taxon>
        <taxon>Sar</taxon>
        <taxon>Stramenopiles</taxon>
        <taxon>Ochrophyta</taxon>
        <taxon>PX clade</taxon>
        <taxon>Xanthophyceae</taxon>
        <taxon>Tribonematales</taxon>
        <taxon>Tribonemataceae</taxon>
        <taxon>Tribonema</taxon>
    </lineage>
</organism>
<feature type="region of interest" description="Disordered" evidence="1">
    <location>
        <begin position="165"/>
        <end position="190"/>
    </location>
</feature>
<evidence type="ECO:0000313" key="3">
    <source>
        <dbReference type="Proteomes" id="UP000664859"/>
    </source>
</evidence>
<sequence>MGNCGPISLMNGVAIAQGNQPAKTYSEAEIRAFKAPVADLVVADLTEGRYRSIAELREAAAAQLCAAAEAKRCTRSQTQIANGSATESGPQGQIRVTEKMRCQLGAHPVDQKWWNGDEYPDDEDELLERVQAHPPSEAKVRRFRKRVRQGVAAEAKIVSYGDWKSANKTKGSHNPGSVTSSSGDGDDNQPAFHITLEEAYASRMDDNLWARPGLPGEPKPKDDMLRTMSYQQFAAEYYVYSPRQKPEREREGGPAAGASDSSDDGWGHDDAPGGLERELEQARRAIRERRQRHNRHNRRRNRNDQDASVSDTESRASSSSTDSPRAWDLDSDLEGAADEWMDACRDAGADRDAARDDLEVDWARSGVGWVGGEGGSFEGISEQGKIELSKMLETKKAAEAEEVLESLEADRRAVG</sequence>
<feature type="compositionally biased region" description="Basic and acidic residues" evidence="1">
    <location>
        <begin position="265"/>
        <end position="285"/>
    </location>
</feature>
<feature type="region of interest" description="Disordered" evidence="1">
    <location>
        <begin position="241"/>
        <end position="334"/>
    </location>
</feature>
<evidence type="ECO:0000256" key="1">
    <source>
        <dbReference type="SAM" id="MobiDB-lite"/>
    </source>
</evidence>
<proteinExistence type="predicted"/>
<protein>
    <submittedName>
        <fullName evidence="2">Uncharacterized protein</fullName>
    </submittedName>
</protein>
<dbReference type="Proteomes" id="UP000664859">
    <property type="component" value="Unassembled WGS sequence"/>
</dbReference>
<evidence type="ECO:0000313" key="2">
    <source>
        <dbReference type="EMBL" id="KAG5175867.1"/>
    </source>
</evidence>
<name>A0A835YL71_9STRA</name>
<keyword evidence="3" id="KW-1185">Reference proteome</keyword>
<reference evidence="2" key="1">
    <citation type="submission" date="2021-02" db="EMBL/GenBank/DDBJ databases">
        <title>First Annotated Genome of the Yellow-green Alga Tribonema minus.</title>
        <authorList>
            <person name="Mahan K.M."/>
        </authorList>
    </citation>
    <scope>NUCLEOTIDE SEQUENCE</scope>
    <source>
        <strain evidence="2">UTEX B ZZ1240</strain>
    </source>
</reference>